<evidence type="ECO:0000313" key="4">
    <source>
        <dbReference type="Proteomes" id="UP001304300"/>
    </source>
</evidence>
<reference evidence="3 4" key="1">
    <citation type="submission" date="2023-10" db="EMBL/GenBank/DDBJ databases">
        <title>Rubellicoccus peritrichatus gen. nov., sp. nov., isolated from an algae of coral reef tank.</title>
        <authorList>
            <person name="Luo J."/>
        </authorList>
    </citation>
    <scope>NUCLEOTIDE SEQUENCE [LARGE SCALE GENOMIC DNA]</scope>
    <source>
        <strain evidence="3 4">CR14</strain>
    </source>
</reference>
<dbReference type="InterPro" id="IPR000326">
    <property type="entry name" value="PAP2/HPO"/>
</dbReference>
<feature type="transmembrane region" description="Helical" evidence="1">
    <location>
        <begin position="234"/>
        <end position="256"/>
    </location>
</feature>
<dbReference type="KEGG" id="puo:RZN69_13525"/>
<sequence>MKSVFLRAILPAIVICALIPLAYVIPLLDSTAPPYFDLTQTLPQIAYWFSESGGKVGTPILAITLIILLVTRKGITQRRKWLEAGVFVLAIMISAGGGAWLNENLIKERLKVPRPNIIWLAGENGTGLLGMTPSEFYKTGDKEARSQLLEIIIKSAPDQPPLSPAIKAHWIAETGYSFPSGHAFSAILIATFFLATAVPSVNTNRICFFYALLPWALVVCLSRVILRVHSPTDIIVGALEGLIIGVITWTITNRLIKRFV</sequence>
<evidence type="ECO:0000259" key="2">
    <source>
        <dbReference type="SMART" id="SM00014"/>
    </source>
</evidence>
<dbReference type="Gene3D" id="1.20.144.10">
    <property type="entry name" value="Phosphatidic acid phosphatase type 2/haloperoxidase"/>
    <property type="match status" value="1"/>
</dbReference>
<dbReference type="Pfam" id="PF01569">
    <property type="entry name" value="PAP2"/>
    <property type="match status" value="1"/>
</dbReference>
<feature type="transmembrane region" description="Helical" evidence="1">
    <location>
        <begin position="81"/>
        <end position="101"/>
    </location>
</feature>
<evidence type="ECO:0000256" key="1">
    <source>
        <dbReference type="SAM" id="Phobius"/>
    </source>
</evidence>
<feature type="transmembrane region" description="Helical" evidence="1">
    <location>
        <begin position="208"/>
        <end position="228"/>
    </location>
</feature>
<evidence type="ECO:0000313" key="3">
    <source>
        <dbReference type="EMBL" id="WOO39638.1"/>
    </source>
</evidence>
<keyword evidence="4" id="KW-1185">Reference proteome</keyword>
<keyword evidence="1" id="KW-1133">Transmembrane helix</keyword>
<keyword evidence="1" id="KW-0472">Membrane</keyword>
<dbReference type="AlphaFoldDB" id="A0AAQ3QPZ2"/>
<dbReference type="CDD" id="cd01610">
    <property type="entry name" value="PAP2_like"/>
    <property type="match status" value="1"/>
</dbReference>
<dbReference type="SUPFAM" id="SSF48317">
    <property type="entry name" value="Acid phosphatase/Vanadium-dependent haloperoxidase"/>
    <property type="match status" value="1"/>
</dbReference>
<name>A0AAQ3QPZ2_9BACT</name>
<dbReference type="EMBL" id="CP136920">
    <property type="protein sequence ID" value="WOO39638.1"/>
    <property type="molecule type" value="Genomic_DNA"/>
</dbReference>
<feature type="transmembrane region" description="Helical" evidence="1">
    <location>
        <begin position="183"/>
        <end position="201"/>
    </location>
</feature>
<dbReference type="InterPro" id="IPR036938">
    <property type="entry name" value="PAP2/HPO_sf"/>
</dbReference>
<proteinExistence type="predicted"/>
<dbReference type="PANTHER" id="PTHR14969:SF13">
    <property type="entry name" value="AT30094P"/>
    <property type="match status" value="1"/>
</dbReference>
<feature type="transmembrane region" description="Helical" evidence="1">
    <location>
        <begin position="45"/>
        <end position="69"/>
    </location>
</feature>
<feature type="transmembrane region" description="Helical" evidence="1">
    <location>
        <begin position="5"/>
        <end position="25"/>
    </location>
</feature>
<feature type="domain" description="Phosphatidic acid phosphatase type 2/haloperoxidase" evidence="2">
    <location>
        <begin position="88"/>
        <end position="249"/>
    </location>
</feature>
<dbReference type="PANTHER" id="PTHR14969">
    <property type="entry name" value="SPHINGOSINE-1-PHOSPHATE PHOSPHOHYDROLASE"/>
    <property type="match status" value="1"/>
</dbReference>
<protein>
    <submittedName>
        <fullName evidence="3">Phosphatase PAP2 family protein</fullName>
    </submittedName>
</protein>
<dbReference type="RefSeq" id="WP_317831606.1">
    <property type="nucleotide sequence ID" value="NZ_CP136920.1"/>
</dbReference>
<dbReference type="SMART" id="SM00014">
    <property type="entry name" value="acidPPc"/>
    <property type="match status" value="1"/>
</dbReference>
<gene>
    <name evidence="3" type="ORF">RZN69_13525</name>
</gene>
<accession>A0AAQ3QPZ2</accession>
<dbReference type="Proteomes" id="UP001304300">
    <property type="component" value="Chromosome"/>
</dbReference>
<keyword evidence="1" id="KW-0812">Transmembrane</keyword>
<organism evidence="3 4">
    <name type="scientific">Rubellicoccus peritrichatus</name>
    <dbReference type="NCBI Taxonomy" id="3080537"/>
    <lineage>
        <taxon>Bacteria</taxon>
        <taxon>Pseudomonadati</taxon>
        <taxon>Verrucomicrobiota</taxon>
        <taxon>Opitutia</taxon>
        <taxon>Puniceicoccales</taxon>
        <taxon>Cerasicoccaceae</taxon>
        <taxon>Rubellicoccus</taxon>
    </lineage>
</organism>